<dbReference type="GO" id="GO:0043236">
    <property type="term" value="F:laminin binding"/>
    <property type="evidence" value="ECO:0007669"/>
    <property type="project" value="TreeGrafter"/>
</dbReference>
<feature type="domain" description="Galectin" evidence="20">
    <location>
        <begin position="14"/>
        <end position="143"/>
    </location>
</feature>
<dbReference type="InterPro" id="IPR001079">
    <property type="entry name" value="Galectin_CRD"/>
</dbReference>
<dbReference type="OMA" id="EFQCEEN"/>
<keyword evidence="8" id="KW-0507">mRNA processing</keyword>
<reference evidence="21" key="2">
    <citation type="submission" date="2025-08" db="UniProtKB">
        <authorList>
            <consortium name="Ensembl"/>
        </authorList>
    </citation>
    <scope>IDENTIFICATION</scope>
</reference>
<dbReference type="PANTHER" id="PTHR11346">
    <property type="entry name" value="GALECTIN"/>
    <property type="match status" value="1"/>
</dbReference>
<sequence length="143" mass="15909">AASNPNQPVWPNSQSGGNDGGVYDRMLIVINGTIESNANIFTVDLCKGQDIALHFSPRFAEKQMVVTNSCIGGKWGQEERELQRFPFVRGQAFKLEILCTSSEYKVTVNGSHLLSYKHRITDLRSITSLGIYKDVKLTSVETK</sequence>
<evidence type="ECO:0000256" key="7">
    <source>
        <dbReference type="ARBA" id="ARBA00022588"/>
    </source>
</evidence>
<evidence type="ECO:0000256" key="3">
    <source>
        <dbReference type="ARBA" id="ARBA00004613"/>
    </source>
</evidence>
<dbReference type="GO" id="GO:0090280">
    <property type="term" value="P:positive regulation of calcium ion import"/>
    <property type="evidence" value="ECO:0007669"/>
    <property type="project" value="TreeGrafter"/>
</dbReference>
<organism evidence="21 22">
    <name type="scientific">Salarias fasciatus</name>
    <name type="common">Jewelled blenny</name>
    <name type="synonym">Blennius fasciatus</name>
    <dbReference type="NCBI Taxonomy" id="181472"/>
    <lineage>
        <taxon>Eukaryota</taxon>
        <taxon>Metazoa</taxon>
        <taxon>Chordata</taxon>
        <taxon>Craniata</taxon>
        <taxon>Vertebrata</taxon>
        <taxon>Euteleostomi</taxon>
        <taxon>Actinopterygii</taxon>
        <taxon>Neopterygii</taxon>
        <taxon>Teleostei</taxon>
        <taxon>Neoteleostei</taxon>
        <taxon>Acanthomorphata</taxon>
        <taxon>Ovalentaria</taxon>
        <taxon>Blenniimorphae</taxon>
        <taxon>Blenniiformes</taxon>
        <taxon>Blennioidei</taxon>
        <taxon>Blenniidae</taxon>
        <taxon>Salariinae</taxon>
        <taxon>Salarias</taxon>
    </lineage>
</organism>
<evidence type="ECO:0000256" key="16">
    <source>
        <dbReference type="ARBA" id="ARBA00023157"/>
    </source>
</evidence>
<keyword evidence="15" id="KW-0007">Acetylation</keyword>
<dbReference type="GO" id="GO:0048030">
    <property type="term" value="F:disaccharide binding"/>
    <property type="evidence" value="ECO:0007669"/>
    <property type="project" value="TreeGrafter"/>
</dbReference>
<dbReference type="PROSITE" id="PS51304">
    <property type="entry name" value="GALECTIN"/>
    <property type="match status" value="1"/>
</dbReference>
<evidence type="ECO:0000256" key="11">
    <source>
        <dbReference type="ARBA" id="ARBA00022737"/>
    </source>
</evidence>
<evidence type="ECO:0000256" key="5">
    <source>
        <dbReference type="ARBA" id="ARBA00022525"/>
    </source>
</evidence>
<proteinExistence type="predicted"/>
<dbReference type="InterPro" id="IPR044156">
    <property type="entry name" value="Galectin-like"/>
</dbReference>
<evidence type="ECO:0000256" key="17">
    <source>
        <dbReference type="ARBA" id="ARBA00023187"/>
    </source>
</evidence>
<dbReference type="InterPro" id="IPR013320">
    <property type="entry name" value="ConA-like_dom_sf"/>
</dbReference>
<dbReference type="SMART" id="SM00908">
    <property type="entry name" value="Gal-bind_lectin"/>
    <property type="match status" value="1"/>
</dbReference>
<evidence type="ECO:0000313" key="21">
    <source>
        <dbReference type="Ensembl" id="ENSSFAP00005035946.1"/>
    </source>
</evidence>
<keyword evidence="13" id="KW-0391">Immunity</keyword>
<dbReference type="GO" id="GO:0048245">
    <property type="term" value="P:eosinophil chemotaxis"/>
    <property type="evidence" value="ECO:0007669"/>
    <property type="project" value="TreeGrafter"/>
</dbReference>
<keyword evidence="14" id="KW-0389">IgE-binding protein</keyword>
<gene>
    <name evidence="21" type="primary">LOC115406972</name>
</gene>
<dbReference type="GO" id="GO:0045806">
    <property type="term" value="P:negative regulation of endocytosis"/>
    <property type="evidence" value="ECO:0007669"/>
    <property type="project" value="TreeGrafter"/>
</dbReference>
<dbReference type="FunFam" id="2.60.120.200:FF:000023">
    <property type="entry name" value="Galectin"/>
    <property type="match status" value="1"/>
</dbReference>
<dbReference type="GO" id="GO:0050918">
    <property type="term" value="P:positive chemotaxis"/>
    <property type="evidence" value="ECO:0007669"/>
    <property type="project" value="TreeGrafter"/>
</dbReference>
<evidence type="ECO:0000256" key="4">
    <source>
        <dbReference type="ARBA" id="ARBA00022490"/>
    </source>
</evidence>
<dbReference type="GO" id="GO:0005615">
    <property type="term" value="C:extracellular space"/>
    <property type="evidence" value="ECO:0007669"/>
    <property type="project" value="TreeGrafter"/>
</dbReference>
<evidence type="ECO:0000256" key="10">
    <source>
        <dbReference type="ARBA" id="ARBA00022734"/>
    </source>
</evidence>
<dbReference type="GO" id="GO:0008380">
    <property type="term" value="P:RNA splicing"/>
    <property type="evidence" value="ECO:0007669"/>
    <property type="project" value="UniProtKB-KW"/>
</dbReference>
<reference evidence="21" key="3">
    <citation type="submission" date="2025-09" db="UniProtKB">
        <authorList>
            <consortium name="Ensembl"/>
        </authorList>
    </citation>
    <scope>IDENTIFICATION</scope>
</reference>
<dbReference type="GO" id="GO:0030593">
    <property type="term" value="P:neutrophil chemotaxis"/>
    <property type="evidence" value="ECO:0007669"/>
    <property type="project" value="TreeGrafter"/>
</dbReference>
<dbReference type="GO" id="GO:0045087">
    <property type="term" value="P:innate immune response"/>
    <property type="evidence" value="ECO:0007669"/>
    <property type="project" value="UniProtKB-KW"/>
</dbReference>
<dbReference type="SUPFAM" id="SSF49899">
    <property type="entry name" value="Concanavalin A-like lectins/glucanases"/>
    <property type="match status" value="1"/>
</dbReference>
<evidence type="ECO:0000256" key="12">
    <source>
        <dbReference type="ARBA" id="ARBA00022782"/>
    </source>
</evidence>
<evidence type="ECO:0000256" key="9">
    <source>
        <dbReference type="ARBA" id="ARBA00022728"/>
    </source>
</evidence>
<evidence type="ECO:0000313" key="22">
    <source>
        <dbReference type="Proteomes" id="UP000472267"/>
    </source>
</evidence>
<keyword evidence="11" id="KW-0677">Repeat</keyword>
<keyword evidence="22" id="KW-1185">Reference proteome</keyword>
<reference evidence="21" key="1">
    <citation type="submission" date="2019-06" db="EMBL/GenBank/DDBJ databases">
        <authorList>
            <consortium name="Wellcome Sanger Institute Data Sharing"/>
        </authorList>
    </citation>
    <scope>NUCLEOTIDE SEQUENCE [LARGE SCALE GENOMIC DNA]</scope>
</reference>
<evidence type="ECO:0000256" key="2">
    <source>
        <dbReference type="ARBA" id="ARBA00004496"/>
    </source>
</evidence>
<evidence type="ECO:0000256" key="14">
    <source>
        <dbReference type="ARBA" id="ARBA00022972"/>
    </source>
</evidence>
<dbReference type="GO" id="GO:0019863">
    <property type="term" value="F:IgE binding"/>
    <property type="evidence" value="ECO:0007669"/>
    <property type="project" value="UniProtKB-KW"/>
</dbReference>
<dbReference type="Ensembl" id="ENSSFAT00005037300.1">
    <property type="protein sequence ID" value="ENSSFAP00005035946.1"/>
    <property type="gene ID" value="ENSSFAG00005018184.1"/>
</dbReference>
<dbReference type="GO" id="GO:0006397">
    <property type="term" value="P:mRNA processing"/>
    <property type="evidence" value="ECO:0007669"/>
    <property type="project" value="UniProtKB-KW"/>
</dbReference>
<keyword evidence="7" id="KW-0399">Innate immunity</keyword>
<dbReference type="GO" id="GO:0005681">
    <property type="term" value="C:spliceosomal complex"/>
    <property type="evidence" value="ECO:0007669"/>
    <property type="project" value="UniProtKB-KW"/>
</dbReference>
<keyword evidence="16" id="KW-1015">Disulfide bond</keyword>
<dbReference type="GO" id="GO:0030154">
    <property type="term" value="P:cell differentiation"/>
    <property type="evidence" value="ECO:0007669"/>
    <property type="project" value="UniProtKB-KW"/>
</dbReference>
<dbReference type="GO" id="GO:2001237">
    <property type="term" value="P:negative regulation of extrinsic apoptotic signaling pathway"/>
    <property type="evidence" value="ECO:0007669"/>
    <property type="project" value="TreeGrafter"/>
</dbReference>
<dbReference type="GO" id="GO:0005737">
    <property type="term" value="C:cytoplasm"/>
    <property type="evidence" value="ECO:0007669"/>
    <property type="project" value="UniProtKB-SubCell"/>
</dbReference>
<evidence type="ECO:0000256" key="19">
    <source>
        <dbReference type="RuleBase" id="RU102079"/>
    </source>
</evidence>
<evidence type="ECO:0000256" key="1">
    <source>
        <dbReference type="ARBA" id="ARBA00004123"/>
    </source>
</evidence>
<dbReference type="CDD" id="cd00070">
    <property type="entry name" value="GLECT"/>
    <property type="match status" value="1"/>
</dbReference>
<keyword evidence="4" id="KW-0963">Cytoplasm</keyword>
<dbReference type="Proteomes" id="UP000472267">
    <property type="component" value="Chromosome 19"/>
</dbReference>
<keyword evidence="18" id="KW-0539">Nucleus</keyword>
<dbReference type="GO" id="GO:0048246">
    <property type="term" value="P:macrophage chemotaxis"/>
    <property type="evidence" value="ECO:0007669"/>
    <property type="project" value="TreeGrafter"/>
</dbReference>
<evidence type="ECO:0000256" key="8">
    <source>
        <dbReference type="ARBA" id="ARBA00022664"/>
    </source>
</evidence>
<keyword evidence="5" id="KW-0964">Secreted</keyword>
<keyword evidence="9" id="KW-0747">Spliceosome</keyword>
<keyword evidence="6" id="KW-0597">Phosphoprotein</keyword>
<protein>
    <recommendedName>
        <fullName evidence="19">Galectin</fullName>
    </recommendedName>
</protein>
<dbReference type="AlphaFoldDB" id="A0A672I2T1"/>
<evidence type="ECO:0000256" key="13">
    <source>
        <dbReference type="ARBA" id="ARBA00022859"/>
    </source>
</evidence>
<evidence type="ECO:0000256" key="15">
    <source>
        <dbReference type="ARBA" id="ARBA00022990"/>
    </source>
</evidence>
<comment type="subcellular location">
    <subcellularLocation>
        <location evidence="2">Cytoplasm</location>
    </subcellularLocation>
    <subcellularLocation>
        <location evidence="1">Nucleus</location>
    </subcellularLocation>
    <subcellularLocation>
        <location evidence="3">Secreted</location>
    </subcellularLocation>
</comment>
<dbReference type="Gene3D" id="2.60.120.200">
    <property type="match status" value="1"/>
</dbReference>
<evidence type="ECO:0000259" key="20">
    <source>
        <dbReference type="PROSITE" id="PS51304"/>
    </source>
</evidence>
<keyword evidence="12" id="KW-0221">Differentiation</keyword>
<dbReference type="PANTHER" id="PTHR11346:SF26">
    <property type="entry name" value="GALECTIN-3"/>
    <property type="match status" value="1"/>
</dbReference>
<evidence type="ECO:0000256" key="6">
    <source>
        <dbReference type="ARBA" id="ARBA00022553"/>
    </source>
</evidence>
<keyword evidence="10 19" id="KW-0430">Lectin</keyword>
<dbReference type="SMART" id="SM00276">
    <property type="entry name" value="GLECT"/>
    <property type="match status" value="1"/>
</dbReference>
<dbReference type="Pfam" id="PF00337">
    <property type="entry name" value="Gal-bind_lectin"/>
    <property type="match status" value="1"/>
</dbReference>
<name>A0A672I2T1_SALFA</name>
<keyword evidence="17" id="KW-0508">mRNA splicing</keyword>
<dbReference type="GO" id="GO:0001772">
    <property type="term" value="C:immunological synapse"/>
    <property type="evidence" value="ECO:0007669"/>
    <property type="project" value="TreeGrafter"/>
</dbReference>
<evidence type="ECO:0000256" key="18">
    <source>
        <dbReference type="ARBA" id="ARBA00023242"/>
    </source>
</evidence>
<dbReference type="GO" id="GO:0002548">
    <property type="term" value="P:monocyte chemotaxis"/>
    <property type="evidence" value="ECO:0007669"/>
    <property type="project" value="TreeGrafter"/>
</dbReference>
<accession>A0A672I2T1</accession>